<sequence length="278" mass="28767">MDPTTPSAAPGPAPARRRAVRVAVVGAVVLGALAGAVVASLRDREGPASGATPAPSTTAGASRPSPVATPLDVHVLTPQGDDAYQADRVGSSAAVRAAPGNTAGNLRVAVTDPDATPSRDHETCATWSGPARGRTQPGLALRVRDGTGTSRAITLTSSVWAGVRWQWNVHLWEDGSGLLLGRQLLDLGVPGEGLDTLPWRMCARAVGDRVDLVVWPEARDRPDWSDPARSLHATLPPGWDAPGLPGWYVGHLVPDDQTSYTGLRTRPVEGGAPTAPGG</sequence>
<feature type="transmembrane region" description="Helical" evidence="2">
    <location>
        <begin position="20"/>
        <end position="41"/>
    </location>
</feature>
<evidence type="ECO:0000313" key="4">
    <source>
        <dbReference type="Proteomes" id="UP001216390"/>
    </source>
</evidence>
<dbReference type="AlphaFoldDB" id="A0AAE9YJ52"/>
<keyword evidence="4" id="KW-1185">Reference proteome</keyword>
<name>A0AAE9YJ52_9ACTN</name>
<accession>A0AAE9YJ52</accession>
<feature type="compositionally biased region" description="Low complexity" evidence="1">
    <location>
        <begin position="47"/>
        <end position="62"/>
    </location>
</feature>
<evidence type="ECO:0000256" key="2">
    <source>
        <dbReference type="SAM" id="Phobius"/>
    </source>
</evidence>
<reference evidence="3" key="1">
    <citation type="submission" date="2023-01" db="EMBL/GenBank/DDBJ databases">
        <title>The diversity of Class Acidimicrobiia in South China Sea sediment environments and the proposal of Iamia marina sp. nov., a novel species of the genus Iamia.</title>
        <authorList>
            <person name="He Y."/>
            <person name="Tian X."/>
        </authorList>
    </citation>
    <scope>NUCLEOTIDE SEQUENCE</scope>
    <source>
        <strain evidence="3">DSM 19957</strain>
    </source>
</reference>
<feature type="region of interest" description="Disordered" evidence="1">
    <location>
        <begin position="259"/>
        <end position="278"/>
    </location>
</feature>
<evidence type="ECO:0000256" key="1">
    <source>
        <dbReference type="SAM" id="MobiDB-lite"/>
    </source>
</evidence>
<keyword evidence="2" id="KW-1133">Transmembrane helix</keyword>
<feature type="region of interest" description="Disordered" evidence="1">
    <location>
        <begin position="44"/>
        <end position="67"/>
    </location>
</feature>
<proteinExistence type="predicted"/>
<organism evidence="3 4">
    <name type="scientific">Iamia majanohamensis</name>
    <dbReference type="NCBI Taxonomy" id="467976"/>
    <lineage>
        <taxon>Bacteria</taxon>
        <taxon>Bacillati</taxon>
        <taxon>Actinomycetota</taxon>
        <taxon>Acidimicrobiia</taxon>
        <taxon>Acidimicrobiales</taxon>
        <taxon>Iamiaceae</taxon>
        <taxon>Iamia</taxon>
    </lineage>
</organism>
<dbReference type="RefSeq" id="WP_272738570.1">
    <property type="nucleotide sequence ID" value="NZ_CP116942.1"/>
</dbReference>
<keyword evidence="2" id="KW-0812">Transmembrane</keyword>
<dbReference type="Proteomes" id="UP001216390">
    <property type="component" value="Chromosome"/>
</dbReference>
<keyword evidence="2" id="KW-0472">Membrane</keyword>
<dbReference type="KEGG" id="ima:PO878_09995"/>
<gene>
    <name evidence="3" type="ORF">PO878_09995</name>
</gene>
<feature type="region of interest" description="Disordered" evidence="1">
    <location>
        <begin position="104"/>
        <end position="136"/>
    </location>
</feature>
<protein>
    <submittedName>
        <fullName evidence="3">Uncharacterized protein</fullName>
    </submittedName>
</protein>
<evidence type="ECO:0000313" key="3">
    <source>
        <dbReference type="EMBL" id="WCO69056.1"/>
    </source>
</evidence>
<dbReference type="EMBL" id="CP116942">
    <property type="protein sequence ID" value="WCO69056.1"/>
    <property type="molecule type" value="Genomic_DNA"/>
</dbReference>